<comment type="caution">
    <text evidence="2">The sequence shown here is derived from an EMBL/GenBank/DDBJ whole genome shotgun (WGS) entry which is preliminary data.</text>
</comment>
<proteinExistence type="predicted"/>
<reference evidence="2" key="1">
    <citation type="journal article" date="2014" name="Int. J. Syst. Evol. Microbiol.">
        <title>Complete genome sequence of Corynebacterium casei LMG S-19264T (=DSM 44701T), isolated from a smear-ripened cheese.</title>
        <authorList>
            <consortium name="US DOE Joint Genome Institute (JGI-PGF)"/>
            <person name="Walter F."/>
            <person name="Albersmeier A."/>
            <person name="Kalinowski J."/>
            <person name="Ruckert C."/>
        </authorList>
    </citation>
    <scope>NUCLEOTIDE SEQUENCE</scope>
    <source>
        <strain evidence="2">JCM 5069</strain>
    </source>
</reference>
<dbReference type="SUPFAM" id="SSF56112">
    <property type="entry name" value="Protein kinase-like (PK-like)"/>
    <property type="match status" value="1"/>
</dbReference>
<dbReference type="RefSeq" id="WP_189930477.1">
    <property type="nucleotide sequence ID" value="NZ_BNCD01000004.1"/>
</dbReference>
<evidence type="ECO:0000259" key="1">
    <source>
        <dbReference type="Pfam" id="PF01636"/>
    </source>
</evidence>
<dbReference type="InterPro" id="IPR011009">
    <property type="entry name" value="Kinase-like_dom_sf"/>
</dbReference>
<dbReference type="AlphaFoldDB" id="A0A919KWY0"/>
<sequence length="326" mass="34126">MPPFSTDAPPAVGARTPWERLPGRVHDAVAAMLGGAVATATTQRGGFSPGVAARVGTADGRRAFVKAVSTEANADAPGMHRAEARHAAALPARVAAPRLLGSYDDGTWVVLVFEDVPGHQPHVPWRADELGRVLSAVHDLAGTLTPSPVDAPPVAVRLADGFSGWQRMLASGATRGLDPWVAHHLPRLAELSAPWAEHAAGDTLTHGDLRADNILLTADGGVIFVDWPHASLAAPWFDLLTMLPCVRAQGGPAPEEVFTSHPLGRDADPAGVTAVLAALAGYFVEHARRPPPPGLPTVRAFQYAQGVAALGWLRTRLAQRPVPGLA</sequence>
<dbReference type="Pfam" id="PF01636">
    <property type="entry name" value="APH"/>
    <property type="match status" value="1"/>
</dbReference>
<accession>A0A919KWY0</accession>
<evidence type="ECO:0000313" key="2">
    <source>
        <dbReference type="EMBL" id="GHH75478.1"/>
    </source>
</evidence>
<dbReference type="InterPro" id="IPR002575">
    <property type="entry name" value="Aminoglycoside_PTrfase"/>
</dbReference>
<name>A0A919KWY0_9ACTN</name>
<dbReference type="Proteomes" id="UP000603708">
    <property type="component" value="Unassembled WGS sequence"/>
</dbReference>
<reference evidence="2" key="2">
    <citation type="submission" date="2020-09" db="EMBL/GenBank/DDBJ databases">
        <authorList>
            <person name="Sun Q."/>
            <person name="Ohkuma M."/>
        </authorList>
    </citation>
    <scope>NUCLEOTIDE SEQUENCE</scope>
    <source>
        <strain evidence="2">JCM 5069</strain>
    </source>
</reference>
<organism evidence="2 3">
    <name type="scientific">Streptomyces sulfonofaciens</name>
    <dbReference type="NCBI Taxonomy" id="68272"/>
    <lineage>
        <taxon>Bacteria</taxon>
        <taxon>Bacillati</taxon>
        <taxon>Actinomycetota</taxon>
        <taxon>Actinomycetes</taxon>
        <taxon>Kitasatosporales</taxon>
        <taxon>Streptomycetaceae</taxon>
        <taxon>Streptomyces</taxon>
    </lineage>
</organism>
<evidence type="ECO:0000313" key="3">
    <source>
        <dbReference type="Proteomes" id="UP000603708"/>
    </source>
</evidence>
<feature type="domain" description="Aminoglycoside phosphotransferase" evidence="1">
    <location>
        <begin position="54"/>
        <end position="254"/>
    </location>
</feature>
<dbReference type="Gene3D" id="3.30.200.20">
    <property type="entry name" value="Phosphorylase Kinase, domain 1"/>
    <property type="match status" value="1"/>
</dbReference>
<protein>
    <recommendedName>
        <fullName evidence="1">Aminoglycoside phosphotransferase domain-containing protein</fullName>
    </recommendedName>
</protein>
<gene>
    <name evidence="2" type="ORF">GCM10018793_18910</name>
</gene>
<dbReference type="EMBL" id="BNCD01000004">
    <property type="protein sequence ID" value="GHH75478.1"/>
    <property type="molecule type" value="Genomic_DNA"/>
</dbReference>
<keyword evidence="3" id="KW-1185">Reference proteome</keyword>
<dbReference type="Gene3D" id="3.90.1200.10">
    <property type="match status" value="1"/>
</dbReference>